<dbReference type="OrthoDB" id="1634354at2"/>
<dbReference type="RefSeq" id="WP_021690713.1">
    <property type="nucleotide sequence ID" value="NZ_BASZ01000006.1"/>
</dbReference>
<evidence type="ECO:0000313" key="6">
    <source>
        <dbReference type="Proteomes" id="UP000016568"/>
    </source>
</evidence>
<dbReference type="GO" id="GO:0045892">
    <property type="term" value="P:negative regulation of DNA-templated transcription"/>
    <property type="evidence" value="ECO:0007669"/>
    <property type="project" value="TreeGrafter"/>
</dbReference>
<keyword evidence="6" id="KW-1185">Reference proteome</keyword>
<evidence type="ECO:0000313" key="5">
    <source>
        <dbReference type="EMBL" id="GAD49808.1"/>
    </source>
</evidence>
<dbReference type="KEGG" id="ntd:EGO55_18150"/>
<dbReference type="Pfam" id="PF09339">
    <property type="entry name" value="HTH_IclR"/>
    <property type="match status" value="1"/>
</dbReference>
<dbReference type="PANTHER" id="PTHR30136:SF35">
    <property type="entry name" value="HTH-TYPE TRANSCRIPTIONAL REGULATOR RV1719"/>
    <property type="match status" value="1"/>
</dbReference>
<gene>
    <name evidence="5" type="ORF">NT2_06_02480</name>
</gene>
<name>U3A501_9SPHN</name>
<dbReference type="InterPro" id="IPR005471">
    <property type="entry name" value="Tscrpt_reg_IclR_N"/>
</dbReference>
<dbReference type="PANTHER" id="PTHR30136">
    <property type="entry name" value="HELIX-TURN-HELIX TRANSCRIPTIONAL REGULATOR, ICLR FAMILY"/>
    <property type="match status" value="1"/>
</dbReference>
<evidence type="ECO:0000259" key="4">
    <source>
        <dbReference type="PROSITE" id="PS51077"/>
    </source>
</evidence>
<dbReference type="EMBL" id="BASZ01000006">
    <property type="protein sequence ID" value="GAD49808.1"/>
    <property type="molecule type" value="Genomic_DNA"/>
</dbReference>
<dbReference type="GO" id="GO:0003700">
    <property type="term" value="F:DNA-binding transcription factor activity"/>
    <property type="evidence" value="ECO:0007669"/>
    <property type="project" value="TreeGrafter"/>
</dbReference>
<dbReference type="PROSITE" id="PS51077">
    <property type="entry name" value="HTH_ICLR"/>
    <property type="match status" value="1"/>
</dbReference>
<dbReference type="AlphaFoldDB" id="U3A501"/>
<evidence type="ECO:0000256" key="2">
    <source>
        <dbReference type="ARBA" id="ARBA00023163"/>
    </source>
</evidence>
<organism evidence="5 6">
    <name type="scientific">Caenibius tardaugens NBRC 16725</name>
    <dbReference type="NCBI Taxonomy" id="1219035"/>
    <lineage>
        <taxon>Bacteria</taxon>
        <taxon>Pseudomonadati</taxon>
        <taxon>Pseudomonadota</taxon>
        <taxon>Alphaproteobacteria</taxon>
        <taxon>Sphingomonadales</taxon>
        <taxon>Erythrobacteraceae</taxon>
        <taxon>Caenibius</taxon>
    </lineage>
</organism>
<dbReference type="GO" id="GO:0003677">
    <property type="term" value="F:DNA binding"/>
    <property type="evidence" value="ECO:0007669"/>
    <property type="project" value="InterPro"/>
</dbReference>
<evidence type="ECO:0000256" key="1">
    <source>
        <dbReference type="ARBA" id="ARBA00023015"/>
    </source>
</evidence>
<dbReference type="InterPro" id="IPR050707">
    <property type="entry name" value="HTH_MetabolicPath_Reg"/>
</dbReference>
<dbReference type="InterPro" id="IPR029016">
    <property type="entry name" value="GAF-like_dom_sf"/>
</dbReference>
<proteinExistence type="predicted"/>
<dbReference type="Gene3D" id="3.30.450.40">
    <property type="match status" value="1"/>
</dbReference>
<dbReference type="SUPFAM" id="SSF46785">
    <property type="entry name" value="Winged helix' DNA-binding domain"/>
    <property type="match status" value="1"/>
</dbReference>
<feature type="region of interest" description="Disordered" evidence="3">
    <location>
        <begin position="1"/>
        <end position="20"/>
    </location>
</feature>
<reference evidence="5 6" key="1">
    <citation type="submission" date="2013-09" db="EMBL/GenBank/DDBJ databases">
        <title>Whole genome shotgun sequence of Novosphingobium tardaugens NBRC 16725.</title>
        <authorList>
            <person name="Isaki S."/>
            <person name="Hosoyama A."/>
            <person name="Tsuchikane K."/>
            <person name="Katsumata H."/>
            <person name="Ando Y."/>
            <person name="Yamazaki S."/>
            <person name="Fujita N."/>
        </authorList>
    </citation>
    <scope>NUCLEOTIDE SEQUENCE [LARGE SCALE GENOMIC DNA]</scope>
    <source>
        <strain evidence="5 6">NBRC 16725</strain>
    </source>
</reference>
<dbReference type="InterPro" id="IPR036388">
    <property type="entry name" value="WH-like_DNA-bd_sf"/>
</dbReference>
<sequence>MAKKRPDADNGNTRPTTQSGVKSCLRTLDIVHYFTQHDAPARTIDISEALGIPNSSTDEILRTLASMGYLTFNRETKRYVPSYKLVATGRSIERNFFGGDYIGELLNEVRAETGATVYITFQNDCWVENVAQIRGHWLTPEEDVDFPTEVIRYDHDRWQPGTNFAAAILAQHSNVEIIKLVTRAQQLGIGPSGPSLMKYLVDRVARTRAQGFALCRRNDIVLDSIAVPLQIPNAVSPHAIGIVGDKLFESEKEIKQVANALQAAVMRHRDRFLQSAQPYALQ</sequence>
<accession>U3A501</accession>
<evidence type="ECO:0000256" key="3">
    <source>
        <dbReference type="SAM" id="MobiDB-lite"/>
    </source>
</evidence>
<dbReference type="InterPro" id="IPR036390">
    <property type="entry name" value="WH_DNA-bd_sf"/>
</dbReference>
<keyword evidence="1" id="KW-0805">Transcription regulation</keyword>
<keyword evidence="2" id="KW-0804">Transcription</keyword>
<feature type="domain" description="HTH iclR-type" evidence="4">
    <location>
        <begin position="21"/>
        <end position="83"/>
    </location>
</feature>
<dbReference type="Gene3D" id="1.10.10.10">
    <property type="entry name" value="Winged helix-like DNA-binding domain superfamily/Winged helix DNA-binding domain"/>
    <property type="match status" value="1"/>
</dbReference>
<protein>
    <submittedName>
        <fullName evidence="5">Putative IclR family transcriptional regulator</fullName>
    </submittedName>
</protein>
<comment type="caution">
    <text evidence="5">The sequence shown here is derived from an EMBL/GenBank/DDBJ whole genome shotgun (WGS) entry which is preliminary data.</text>
</comment>
<dbReference type="SUPFAM" id="SSF55781">
    <property type="entry name" value="GAF domain-like"/>
    <property type="match status" value="1"/>
</dbReference>
<feature type="compositionally biased region" description="Polar residues" evidence="3">
    <location>
        <begin position="10"/>
        <end position="20"/>
    </location>
</feature>
<dbReference type="eggNOG" id="COG1414">
    <property type="taxonomic scope" value="Bacteria"/>
</dbReference>
<dbReference type="Proteomes" id="UP000016568">
    <property type="component" value="Unassembled WGS sequence"/>
</dbReference>